<dbReference type="PANTHER" id="PTHR30244">
    <property type="entry name" value="TRANSAMINASE"/>
    <property type="match status" value="1"/>
</dbReference>
<keyword evidence="1 4" id="KW-0663">Pyridoxal phosphate</keyword>
<name>A0A249KV56_9ACTN</name>
<dbReference type="PIRSF" id="PIRSF000390">
    <property type="entry name" value="PLP_StrS"/>
    <property type="match status" value="1"/>
</dbReference>
<dbReference type="InterPro" id="IPR015421">
    <property type="entry name" value="PyrdxlP-dep_Trfase_major"/>
</dbReference>
<protein>
    <submittedName>
        <fullName evidence="6">Cell wall aminitransferase</fullName>
    </submittedName>
</protein>
<dbReference type="CDD" id="cd00616">
    <property type="entry name" value="AHBA_syn"/>
    <property type="match status" value="1"/>
</dbReference>
<dbReference type="Proteomes" id="UP000217186">
    <property type="component" value="Chromosome"/>
</dbReference>
<evidence type="ECO:0000256" key="4">
    <source>
        <dbReference type="PIRSR" id="PIRSR000390-2"/>
    </source>
</evidence>
<dbReference type="GO" id="GO:0030170">
    <property type="term" value="F:pyridoxal phosphate binding"/>
    <property type="evidence" value="ECO:0007669"/>
    <property type="project" value="TreeGrafter"/>
</dbReference>
<reference evidence="6 7" key="1">
    <citation type="submission" date="2016-07" db="EMBL/GenBank/DDBJ databases">
        <title>High microdiversification within the ubiquitous acI lineage of Actinobacteria.</title>
        <authorList>
            <person name="Neuenschwander S.M."/>
            <person name="Salcher M."/>
            <person name="Ghai R."/>
            <person name="Pernthaler J."/>
        </authorList>
    </citation>
    <scope>NUCLEOTIDE SEQUENCE [LARGE SCALE GENOMIC DNA]</scope>
    <source>
        <strain evidence="6">MMS-IIA-15</strain>
    </source>
</reference>
<dbReference type="PANTHER" id="PTHR30244:SF36">
    <property type="entry name" value="3-OXO-GLUCOSE-6-PHOSPHATE:GLUTAMATE AMINOTRANSFERASE"/>
    <property type="match status" value="1"/>
</dbReference>
<dbReference type="EMBL" id="CP016776">
    <property type="protein sequence ID" value="ASY20666.1"/>
    <property type="molecule type" value="Genomic_DNA"/>
</dbReference>
<dbReference type="KEGG" id="pvn:A7sIIA15_06590"/>
<comment type="similarity">
    <text evidence="2 5">Belongs to the DegT/DnrJ/EryC1 family.</text>
</comment>
<keyword evidence="7" id="KW-1185">Reference proteome</keyword>
<evidence type="ECO:0000256" key="5">
    <source>
        <dbReference type="RuleBase" id="RU004508"/>
    </source>
</evidence>
<evidence type="ECO:0000313" key="7">
    <source>
        <dbReference type="Proteomes" id="UP000217186"/>
    </source>
</evidence>
<dbReference type="SUPFAM" id="SSF53383">
    <property type="entry name" value="PLP-dependent transferases"/>
    <property type="match status" value="1"/>
</dbReference>
<dbReference type="InterPro" id="IPR015422">
    <property type="entry name" value="PyrdxlP-dep_Trfase_small"/>
</dbReference>
<evidence type="ECO:0000256" key="2">
    <source>
        <dbReference type="ARBA" id="ARBA00037999"/>
    </source>
</evidence>
<proteinExistence type="inferred from homology"/>
<keyword evidence="6" id="KW-0808">Transferase</keyword>
<gene>
    <name evidence="6" type="ORF">A7sIIA15_06590</name>
</gene>
<dbReference type="AlphaFoldDB" id="A0A249KV56"/>
<evidence type="ECO:0000256" key="3">
    <source>
        <dbReference type="PIRSR" id="PIRSR000390-1"/>
    </source>
</evidence>
<feature type="active site" description="Proton acceptor" evidence="3">
    <location>
        <position position="176"/>
    </location>
</feature>
<dbReference type="Gene3D" id="3.40.640.10">
    <property type="entry name" value="Type I PLP-dependent aspartate aminotransferase-like (Major domain)"/>
    <property type="match status" value="1"/>
</dbReference>
<dbReference type="Pfam" id="PF01041">
    <property type="entry name" value="DegT_DnrJ_EryC1"/>
    <property type="match status" value="1"/>
</dbReference>
<evidence type="ECO:0000313" key="6">
    <source>
        <dbReference type="EMBL" id="ASY20666.1"/>
    </source>
</evidence>
<feature type="modified residue" description="N6-(pyridoxal phosphate)lysine" evidence="4">
    <location>
        <position position="176"/>
    </location>
</feature>
<dbReference type="GO" id="GO:0008483">
    <property type="term" value="F:transaminase activity"/>
    <property type="evidence" value="ECO:0007669"/>
    <property type="project" value="TreeGrafter"/>
</dbReference>
<dbReference type="InterPro" id="IPR015424">
    <property type="entry name" value="PyrdxlP-dep_Trfase"/>
</dbReference>
<dbReference type="Gene3D" id="3.90.1150.10">
    <property type="entry name" value="Aspartate Aminotransferase, domain 1"/>
    <property type="match status" value="1"/>
</dbReference>
<organism evidence="6 7">
    <name type="scientific">Candidatus Planktophila vernalis</name>
    <dbReference type="NCBI Taxonomy" id="1884907"/>
    <lineage>
        <taxon>Bacteria</taxon>
        <taxon>Bacillati</taxon>
        <taxon>Actinomycetota</taxon>
        <taxon>Actinomycetes</taxon>
        <taxon>Candidatus Nanopelagicales</taxon>
        <taxon>Candidatus Nanopelagicaceae</taxon>
        <taxon>Candidatus Planktophila</taxon>
    </lineage>
</organism>
<accession>A0A249KV56</accession>
<dbReference type="InterPro" id="IPR000653">
    <property type="entry name" value="DegT/StrS_aminotransferase"/>
</dbReference>
<sequence>MAKYRSEINEAVERVFNSGNLVLGSEVASFEKEFANFLGAKYCVGTANGTDSLEIALIAVGAGLGSKVATCANAGGYSSTAISCIGATPMFMDVELESRNITIESVKYAIKQGAQYVIATHLYGMAIRDIDQISILCKDNNVILIEDCAQAHGAEISGKKVGTFGSISTFSFYPTKNLGGLGDGGALITDDDELFVKLLKLRTYGWGEKYRVEIARGRNSRLDEVQAAILRVFLRHLTLDNEKRLQIAQFYNEQIQSVEILKPQWKEGQFVAHIYAVASSSRNSILEKLSHAGVGYAIHYPITDHHQIISNNKDLSLMNSELLSNSIFSLPCYPELTHEEMCVVVEAINSK</sequence>
<evidence type="ECO:0000256" key="1">
    <source>
        <dbReference type="ARBA" id="ARBA00022898"/>
    </source>
</evidence>
<dbReference type="GO" id="GO:0000271">
    <property type="term" value="P:polysaccharide biosynthetic process"/>
    <property type="evidence" value="ECO:0007669"/>
    <property type="project" value="TreeGrafter"/>
</dbReference>